<proteinExistence type="predicted"/>
<dbReference type="Proteomes" id="UP000805649">
    <property type="component" value="Unassembled WGS sequence"/>
</dbReference>
<evidence type="ECO:0000313" key="1">
    <source>
        <dbReference type="EMBL" id="KAL0932870.1"/>
    </source>
</evidence>
<comment type="caution">
    <text evidence="1">The sequence shown here is derived from an EMBL/GenBank/DDBJ whole genome shotgun (WGS) entry which is preliminary data.</text>
</comment>
<protein>
    <submittedName>
        <fullName evidence="1">Fungal specific transcription factor domain-containing protein</fullName>
    </submittedName>
</protein>
<evidence type="ECO:0000313" key="2">
    <source>
        <dbReference type="Proteomes" id="UP000805649"/>
    </source>
</evidence>
<keyword evidence="2" id="KW-1185">Reference proteome</keyword>
<reference evidence="1 2" key="1">
    <citation type="journal article" date="2020" name="Phytopathology">
        <title>Genome Sequence Resources of Colletotrichum truncatum, C. plurivorum, C. musicola, and C. sojae: Four Species Pathogenic to Soybean (Glycine max).</title>
        <authorList>
            <person name="Rogerio F."/>
            <person name="Boufleur T.R."/>
            <person name="Ciampi-Guillardi M."/>
            <person name="Sukno S.A."/>
            <person name="Thon M.R."/>
            <person name="Massola Junior N.S."/>
            <person name="Baroncelli R."/>
        </authorList>
    </citation>
    <scope>NUCLEOTIDE SEQUENCE [LARGE SCALE GENOMIC DNA]</scope>
    <source>
        <strain evidence="1 2">CMES1059</strain>
    </source>
</reference>
<dbReference type="EMBL" id="VUJX02000008">
    <property type="protein sequence ID" value="KAL0932870.1"/>
    <property type="molecule type" value="Genomic_DNA"/>
</dbReference>
<sequence length="80" mass="8664">MKLTTILLSVGAIFLGSADAWWCTSYGKQAIHPSCKALYPERNTFCCSAGHGGDRNIWRGDCLMSYDAPCGDGGFEACCY</sequence>
<gene>
    <name evidence="1" type="ORF">CTRU02_211833</name>
</gene>
<name>A0ACC3YLS4_COLTU</name>
<accession>A0ACC3YLS4</accession>
<organism evidence="1 2">
    <name type="scientific">Colletotrichum truncatum</name>
    <name type="common">Anthracnose fungus</name>
    <name type="synonym">Colletotrichum capsici</name>
    <dbReference type="NCBI Taxonomy" id="5467"/>
    <lineage>
        <taxon>Eukaryota</taxon>
        <taxon>Fungi</taxon>
        <taxon>Dikarya</taxon>
        <taxon>Ascomycota</taxon>
        <taxon>Pezizomycotina</taxon>
        <taxon>Sordariomycetes</taxon>
        <taxon>Hypocreomycetidae</taxon>
        <taxon>Glomerellales</taxon>
        <taxon>Glomerellaceae</taxon>
        <taxon>Colletotrichum</taxon>
        <taxon>Colletotrichum truncatum species complex</taxon>
    </lineage>
</organism>